<dbReference type="HOGENOM" id="CLU_210071_1_0_2"/>
<dbReference type="EMBL" id="KE356561">
    <property type="protein sequence ID" value="ERG96110.1"/>
    <property type="molecule type" value="Genomic_DNA"/>
</dbReference>
<dbReference type="Proteomes" id="UP000030710">
    <property type="component" value="Unassembled WGS sequence"/>
</dbReference>
<reference evidence="1 2" key="1">
    <citation type="journal article" date="2013" name="PLoS ONE">
        <title>Assembly-driven community genomics of a hypersaline microbial ecosystem.</title>
        <authorList>
            <person name="Podell S."/>
            <person name="Ugalde J.A."/>
            <person name="Narasingarao P."/>
            <person name="Banfield J.F."/>
            <person name="Heidelberg K.B."/>
            <person name="Allen E.E."/>
        </authorList>
    </citation>
    <scope>NUCLEOTIDE SEQUENCE [LARGE SCALE GENOMIC DNA]</scope>
    <source>
        <strain evidence="2">J07HQW2</strain>
    </source>
</reference>
<evidence type="ECO:0000313" key="1">
    <source>
        <dbReference type="EMBL" id="ERG96110.1"/>
    </source>
</evidence>
<dbReference type="Pfam" id="PF24444">
    <property type="entry name" value="DUF7563"/>
    <property type="match status" value="1"/>
</dbReference>
<gene>
    <name evidence="1" type="ORF">J07HQW2_02579</name>
</gene>
<sequence>MSQYENCDPFVIMEYVRMFSPEKINRPRACPNCKDKTRDGASVCEARDTRQLY</sequence>
<organism evidence="1 2">
    <name type="scientific">Haloquadratum walsbyi J07HQW2</name>
    <dbReference type="NCBI Taxonomy" id="1238425"/>
    <lineage>
        <taxon>Archaea</taxon>
        <taxon>Methanobacteriati</taxon>
        <taxon>Methanobacteriota</taxon>
        <taxon>Stenosarchaea group</taxon>
        <taxon>Halobacteria</taxon>
        <taxon>Halobacteriales</taxon>
        <taxon>Haloferacaceae</taxon>
        <taxon>Haloquadratum</taxon>
    </lineage>
</organism>
<dbReference type="eggNOG" id="arCOG06428">
    <property type="taxonomic scope" value="Archaea"/>
</dbReference>
<name>U1NG66_9EURY</name>
<evidence type="ECO:0000313" key="2">
    <source>
        <dbReference type="Proteomes" id="UP000030710"/>
    </source>
</evidence>
<dbReference type="InterPro" id="IPR055985">
    <property type="entry name" value="DUF7563"/>
</dbReference>
<protein>
    <submittedName>
        <fullName evidence="1">Uncharacterized protein</fullName>
    </submittedName>
</protein>
<proteinExistence type="predicted"/>
<accession>U1NG66</accession>
<dbReference type="AlphaFoldDB" id="U1NG66"/>